<organism evidence="3 4">
    <name type="scientific">Actinomycetospora lemnae</name>
    <dbReference type="NCBI Taxonomy" id="3019891"/>
    <lineage>
        <taxon>Bacteria</taxon>
        <taxon>Bacillati</taxon>
        <taxon>Actinomycetota</taxon>
        <taxon>Actinomycetes</taxon>
        <taxon>Pseudonocardiales</taxon>
        <taxon>Pseudonocardiaceae</taxon>
        <taxon>Actinomycetospora</taxon>
    </lineage>
</organism>
<accession>A0ABT5SMT6</accession>
<sequence>MSTPLISTEITAELVRGAVELERTEHGVLPHRLPARGRAQGDGQIAMAEAQPSGVRVVVRTRATVLELDTLRTRVGYVGTPLRPDGVYDLRVDGELVAQGGTTGGKVLRLDPATGAAATEPGPVGTVRFDGLADRDKLVEVWLPHTEITELVALRSDAPLTAVPAGGRRVWLHHGSSISHGSNAASPSTTWPALAAAEVGVELVNLGFGGSALLDPFTARAIRDTPADVISLKIGINLVNADLLRRRALGPAVHGFLDTIREGRPTTPLLVVSSILCPIHEETPGPGAMDVTGEGTLLFRATGDPADVATGRLTLQVIREELARVVAARAPDDPHLHHLDGRELYGEADAVEHPLPDRLHPDPATHRLIAGRFAAHAFGPGGPLAG</sequence>
<keyword evidence="3" id="KW-0378">Hydrolase</keyword>
<dbReference type="Pfam" id="PF21181">
    <property type="entry name" value="SsfX3_N"/>
    <property type="match status" value="1"/>
</dbReference>
<protein>
    <submittedName>
        <fullName evidence="3">SGNH/GDSL hydrolase family protein</fullName>
    </submittedName>
</protein>
<dbReference type="SUPFAM" id="SSF52266">
    <property type="entry name" value="SGNH hydrolase"/>
    <property type="match status" value="1"/>
</dbReference>
<evidence type="ECO:0000259" key="1">
    <source>
        <dbReference type="Pfam" id="PF14606"/>
    </source>
</evidence>
<feature type="domain" description="SGNH hydrolase-type esterase" evidence="1">
    <location>
        <begin position="174"/>
        <end position="275"/>
    </location>
</feature>
<evidence type="ECO:0000313" key="4">
    <source>
        <dbReference type="Proteomes" id="UP001300763"/>
    </source>
</evidence>
<dbReference type="InterPro" id="IPR048977">
    <property type="entry name" value="SsfX3-like_N"/>
</dbReference>
<proteinExistence type="predicted"/>
<reference evidence="3 4" key="1">
    <citation type="submission" date="2023-02" db="EMBL/GenBank/DDBJ databases">
        <title>Genome sequencing required for Actinomycetospora new species description.</title>
        <authorList>
            <person name="Saimee Y."/>
            <person name="Duangmal K."/>
        </authorList>
    </citation>
    <scope>NUCLEOTIDE SEQUENCE [LARGE SCALE GENOMIC DNA]</scope>
    <source>
        <strain evidence="3 4">DW7H6</strain>
    </source>
</reference>
<dbReference type="Proteomes" id="UP001300763">
    <property type="component" value="Unassembled WGS sequence"/>
</dbReference>
<evidence type="ECO:0000313" key="3">
    <source>
        <dbReference type="EMBL" id="MDD7963800.1"/>
    </source>
</evidence>
<dbReference type="InterPro" id="IPR013830">
    <property type="entry name" value="SGNH_hydro"/>
</dbReference>
<dbReference type="RefSeq" id="WP_274198357.1">
    <property type="nucleotide sequence ID" value="NZ_JAQZAO010000001.1"/>
</dbReference>
<dbReference type="GO" id="GO:0016787">
    <property type="term" value="F:hydrolase activity"/>
    <property type="evidence" value="ECO:0007669"/>
    <property type="project" value="UniProtKB-KW"/>
</dbReference>
<name>A0ABT5SMT6_9PSEU</name>
<comment type="caution">
    <text evidence="3">The sequence shown here is derived from an EMBL/GenBank/DDBJ whole genome shotgun (WGS) entry which is preliminary data.</text>
</comment>
<dbReference type="Pfam" id="PF14606">
    <property type="entry name" value="Lipase_GDSL_3"/>
    <property type="match status" value="1"/>
</dbReference>
<evidence type="ECO:0000259" key="2">
    <source>
        <dbReference type="Pfam" id="PF21181"/>
    </source>
</evidence>
<dbReference type="InterPro" id="IPR036514">
    <property type="entry name" value="SGNH_hydro_sf"/>
</dbReference>
<dbReference type="EMBL" id="JAQZAO010000001">
    <property type="protein sequence ID" value="MDD7963800.1"/>
    <property type="molecule type" value="Genomic_DNA"/>
</dbReference>
<gene>
    <name evidence="3" type="ORF">PGB27_00430</name>
</gene>
<keyword evidence="4" id="KW-1185">Reference proteome</keyword>
<dbReference type="Gene3D" id="2.60.120.260">
    <property type="entry name" value="Galactose-binding domain-like"/>
    <property type="match status" value="1"/>
</dbReference>
<feature type="domain" description="SsfX3-like N-terminal" evidence="2">
    <location>
        <begin position="16"/>
        <end position="146"/>
    </location>
</feature>
<dbReference type="Gene3D" id="3.40.50.1110">
    <property type="entry name" value="SGNH hydrolase"/>
    <property type="match status" value="1"/>
</dbReference>